<dbReference type="Gene3D" id="1.20.1740.10">
    <property type="entry name" value="Amino acid/polyamine transporter I"/>
    <property type="match status" value="1"/>
</dbReference>
<dbReference type="EMBL" id="CP003273">
    <property type="protein sequence ID" value="AGL03971.1"/>
    <property type="molecule type" value="Genomic_DNA"/>
</dbReference>
<sequence>MHKQISTLKIAAIYMGAVIGAGFASGQEIMQFLIVHGRNGIKEVLLVTILFCYLGAVILCLSEKFKTDNYLTIINYLVGKKIAKILDIISLLMLAGGLSVMLSGGGAVFSEHLNITAWYGILIIVVINCLVLLCGIQGFVWLNAILVPLKITAILIISILIIQLQNNPGSINIMQLPDNITRHWFVSGLLYVSYNMIIVIAVLTTIGKGINARKAITGGVLGGIGLGITAGVMLLAGLAVYPEITNYKVPMLYMAGIVGSGVKNIMGFLIWLAILTTTVANAHGFASRLAEPGSNRYKVIGIGVTLLAIPLARFEFDKLVGIIYPIFGYAGLLLIFILILGPPYKFLRLSILKK</sequence>
<dbReference type="KEGG" id="dgi:Desgi_4752"/>
<feature type="transmembrane region" description="Helical" evidence="1">
    <location>
        <begin position="253"/>
        <end position="276"/>
    </location>
</feature>
<feature type="transmembrane region" description="Helical" evidence="1">
    <location>
        <begin position="218"/>
        <end position="241"/>
    </location>
</feature>
<keyword evidence="3" id="KW-1185">Reference proteome</keyword>
<feature type="transmembrane region" description="Helical" evidence="1">
    <location>
        <begin position="140"/>
        <end position="164"/>
    </location>
</feature>
<dbReference type="eggNOG" id="COG3949">
    <property type="taxonomic scope" value="Bacteria"/>
</dbReference>
<name>R4KWG2_9FIRM</name>
<dbReference type="Proteomes" id="UP000013520">
    <property type="component" value="Chromosome"/>
</dbReference>
<feature type="transmembrane region" description="Helical" evidence="1">
    <location>
        <begin position="40"/>
        <end position="61"/>
    </location>
</feature>
<accession>R4KWG2</accession>
<dbReference type="OrthoDB" id="4424890at2"/>
<organism evidence="2 3">
    <name type="scientific">Desulfoscipio gibsoniae DSM 7213</name>
    <dbReference type="NCBI Taxonomy" id="767817"/>
    <lineage>
        <taxon>Bacteria</taxon>
        <taxon>Bacillati</taxon>
        <taxon>Bacillota</taxon>
        <taxon>Clostridia</taxon>
        <taxon>Eubacteriales</taxon>
        <taxon>Desulfallaceae</taxon>
        <taxon>Desulfoscipio</taxon>
    </lineage>
</organism>
<evidence type="ECO:0000256" key="1">
    <source>
        <dbReference type="SAM" id="Phobius"/>
    </source>
</evidence>
<reference evidence="2 3" key="1">
    <citation type="submission" date="2012-01" db="EMBL/GenBank/DDBJ databases">
        <title>Complete sequence of Desulfotomaculum gibsoniae DSM 7213.</title>
        <authorList>
            <consortium name="US DOE Joint Genome Institute"/>
            <person name="Lucas S."/>
            <person name="Han J."/>
            <person name="Lapidus A."/>
            <person name="Cheng J.-F."/>
            <person name="Goodwin L."/>
            <person name="Pitluck S."/>
            <person name="Peters L."/>
            <person name="Ovchinnikova G."/>
            <person name="Teshima H."/>
            <person name="Detter J.C."/>
            <person name="Han C."/>
            <person name="Tapia R."/>
            <person name="Land M."/>
            <person name="Hauser L."/>
            <person name="Kyrpides N."/>
            <person name="Ivanova N."/>
            <person name="Pagani I."/>
            <person name="Parshina S."/>
            <person name="Plugge C."/>
            <person name="Muyzer G."/>
            <person name="Kuever J."/>
            <person name="Ivanova A."/>
            <person name="Nazina T."/>
            <person name="Klenk H.-P."/>
            <person name="Brambilla E."/>
            <person name="Spring S."/>
            <person name="Stams A.F."/>
            <person name="Woyke T."/>
        </authorList>
    </citation>
    <scope>NUCLEOTIDE SEQUENCE [LARGE SCALE GENOMIC DNA]</scope>
    <source>
        <strain evidence="2 3">DSM 7213</strain>
    </source>
</reference>
<evidence type="ECO:0000313" key="3">
    <source>
        <dbReference type="Proteomes" id="UP000013520"/>
    </source>
</evidence>
<dbReference type="InterPro" id="IPR038728">
    <property type="entry name" value="YkvI-like"/>
</dbReference>
<keyword evidence="1" id="KW-1133">Transmembrane helix</keyword>
<dbReference type="PANTHER" id="PTHR37814">
    <property type="entry name" value="CONSERVED MEMBRANE PROTEIN"/>
    <property type="match status" value="1"/>
</dbReference>
<feature type="transmembrane region" description="Helical" evidence="1">
    <location>
        <begin position="82"/>
        <end position="109"/>
    </location>
</feature>
<keyword evidence="1" id="KW-0472">Membrane</keyword>
<dbReference type="HOGENOM" id="CLU_043930_0_0_9"/>
<proteinExistence type="predicted"/>
<feature type="transmembrane region" description="Helical" evidence="1">
    <location>
        <begin position="322"/>
        <end position="344"/>
    </location>
</feature>
<feature type="transmembrane region" description="Helical" evidence="1">
    <location>
        <begin position="12"/>
        <end position="34"/>
    </location>
</feature>
<feature type="transmembrane region" description="Helical" evidence="1">
    <location>
        <begin position="184"/>
        <end position="206"/>
    </location>
</feature>
<dbReference type="STRING" id="767817.Desgi_4752"/>
<gene>
    <name evidence="2" type="ORF">Desgi_4752</name>
</gene>
<feature type="transmembrane region" description="Helical" evidence="1">
    <location>
        <begin position="115"/>
        <end position="133"/>
    </location>
</feature>
<keyword evidence="1" id="KW-0812">Transmembrane</keyword>
<dbReference type="AlphaFoldDB" id="R4KWG2"/>
<protein>
    <submittedName>
        <fullName evidence="2">Putative membrane protein</fullName>
    </submittedName>
</protein>
<dbReference type="RefSeq" id="WP_006522184.1">
    <property type="nucleotide sequence ID" value="NC_021184.1"/>
</dbReference>
<dbReference type="PANTHER" id="PTHR37814:SF1">
    <property type="entry name" value="MEMBRANE PROTEIN"/>
    <property type="match status" value="1"/>
</dbReference>
<evidence type="ECO:0000313" key="2">
    <source>
        <dbReference type="EMBL" id="AGL03971.1"/>
    </source>
</evidence>